<protein>
    <submittedName>
        <fullName evidence="1">Synaptotagmin-like 4</fullName>
    </submittedName>
</protein>
<sequence>MMMQYLFISVGIIKVEKEEVVLDSAGEEVSLWQMMMQYPDSWAEGTLTLRSTMGKTKNK</sequence>
<gene>
    <name evidence="1" type="primary">SYTL4</name>
</gene>
<name>A0A1A8D8F7_NOTKA</name>
<dbReference type="AlphaFoldDB" id="A0A1A8D8F7"/>
<accession>A0A1A8D8F7</accession>
<reference evidence="1" key="1">
    <citation type="submission" date="2016-05" db="EMBL/GenBank/DDBJ databases">
        <authorList>
            <person name="Lavstsen T."/>
            <person name="Jespersen J.S."/>
        </authorList>
    </citation>
    <scope>NUCLEOTIDE SEQUENCE</scope>
    <source>
        <tissue evidence="1">Brain</tissue>
    </source>
</reference>
<dbReference type="EMBL" id="HAEA01001131">
    <property type="protein sequence ID" value="SBQ29611.1"/>
    <property type="molecule type" value="Transcribed_RNA"/>
</dbReference>
<evidence type="ECO:0000313" key="1">
    <source>
        <dbReference type="EMBL" id="SBQ29611.1"/>
    </source>
</evidence>
<reference evidence="1" key="2">
    <citation type="submission" date="2016-06" db="EMBL/GenBank/DDBJ databases">
        <title>The genome of a short-lived fish provides insights into sex chromosome evolution and the genetic control of aging.</title>
        <authorList>
            <person name="Reichwald K."/>
            <person name="Felder M."/>
            <person name="Petzold A."/>
            <person name="Koch P."/>
            <person name="Groth M."/>
            <person name="Platzer M."/>
        </authorList>
    </citation>
    <scope>NUCLEOTIDE SEQUENCE</scope>
    <source>
        <tissue evidence="1">Brain</tissue>
    </source>
</reference>
<proteinExistence type="predicted"/>
<organism evidence="1">
    <name type="scientific">Nothobranchius kadleci</name>
    <name type="common">African annual killifish</name>
    <dbReference type="NCBI Taxonomy" id="1051664"/>
    <lineage>
        <taxon>Eukaryota</taxon>
        <taxon>Metazoa</taxon>
        <taxon>Chordata</taxon>
        <taxon>Craniata</taxon>
        <taxon>Vertebrata</taxon>
        <taxon>Euteleostomi</taxon>
        <taxon>Actinopterygii</taxon>
        <taxon>Neopterygii</taxon>
        <taxon>Teleostei</taxon>
        <taxon>Neoteleostei</taxon>
        <taxon>Acanthomorphata</taxon>
        <taxon>Ovalentaria</taxon>
        <taxon>Atherinomorphae</taxon>
        <taxon>Cyprinodontiformes</taxon>
        <taxon>Nothobranchiidae</taxon>
        <taxon>Nothobranchius</taxon>
    </lineage>
</organism>